<dbReference type="RefSeq" id="WP_123213016.1">
    <property type="nucleotide sequence ID" value="NZ_RJVO01000010.1"/>
</dbReference>
<reference evidence="6 7" key="1">
    <citation type="submission" date="2018-10" db="EMBL/GenBank/DDBJ databases">
        <authorList>
            <person name="Chen W.-M."/>
        </authorList>
    </citation>
    <scope>NUCLEOTIDE SEQUENCE [LARGE SCALE GENOMIC DNA]</scope>
    <source>
        <strain evidence="6 7">THS-13</strain>
    </source>
</reference>
<dbReference type="FunCoup" id="A0A3N0UZN2">
    <property type="interactions" value="16"/>
</dbReference>
<evidence type="ECO:0000256" key="5">
    <source>
        <dbReference type="SAM" id="Phobius"/>
    </source>
</evidence>
<gene>
    <name evidence="6" type="ORF">ED208_16425</name>
</gene>
<dbReference type="PANTHER" id="PTHR35814">
    <property type="match status" value="1"/>
</dbReference>
<dbReference type="SUPFAM" id="SSF161084">
    <property type="entry name" value="MAPEG domain-like"/>
    <property type="match status" value="1"/>
</dbReference>
<dbReference type="InterPro" id="IPR001129">
    <property type="entry name" value="Membr-assoc_MAPEG"/>
</dbReference>
<dbReference type="AlphaFoldDB" id="A0A3N0UZN2"/>
<dbReference type="PANTHER" id="PTHR35814:SF1">
    <property type="entry name" value="GLUTATHIONE S-TRANSFERASE-RELATED"/>
    <property type="match status" value="1"/>
</dbReference>
<evidence type="ECO:0000256" key="1">
    <source>
        <dbReference type="ARBA" id="ARBA00004370"/>
    </source>
</evidence>
<keyword evidence="7" id="KW-1185">Reference proteome</keyword>
<sequence length="132" mass="14474">MLLVTPLYAGLLALWFFALSLRVVQRRGHGVSLGDGGDTELLRRIRGHGNFAEYVPLILLMMAFLELGKFSTLLLHGLGLTLLLARVLHGLALSFTGGWKFGRFYGTLLTFLLLLVTGGLCVYQGLSGLRLQ</sequence>
<evidence type="ECO:0000256" key="2">
    <source>
        <dbReference type="ARBA" id="ARBA00022692"/>
    </source>
</evidence>
<keyword evidence="2 5" id="KW-0812">Transmembrane</keyword>
<proteinExistence type="predicted"/>
<name>A0A3N0UZN2_9GAMM</name>
<dbReference type="GO" id="GO:0016020">
    <property type="term" value="C:membrane"/>
    <property type="evidence" value="ECO:0007669"/>
    <property type="project" value="UniProtKB-SubCell"/>
</dbReference>
<evidence type="ECO:0008006" key="8">
    <source>
        <dbReference type="Google" id="ProtNLM"/>
    </source>
</evidence>
<keyword evidence="4 5" id="KW-0472">Membrane</keyword>
<dbReference type="InterPro" id="IPR023352">
    <property type="entry name" value="MAPEG-like_dom_sf"/>
</dbReference>
<accession>A0A3N0UZN2</accession>
<feature type="transmembrane region" description="Helical" evidence="5">
    <location>
        <begin position="73"/>
        <end position="92"/>
    </location>
</feature>
<evidence type="ECO:0000313" key="7">
    <source>
        <dbReference type="Proteomes" id="UP000282106"/>
    </source>
</evidence>
<comment type="caution">
    <text evidence="6">The sequence shown here is derived from an EMBL/GenBank/DDBJ whole genome shotgun (WGS) entry which is preliminary data.</text>
</comment>
<feature type="transmembrane region" description="Helical" evidence="5">
    <location>
        <begin position="51"/>
        <end position="67"/>
    </location>
</feature>
<feature type="transmembrane region" description="Helical" evidence="5">
    <location>
        <begin position="104"/>
        <end position="126"/>
    </location>
</feature>
<evidence type="ECO:0000256" key="3">
    <source>
        <dbReference type="ARBA" id="ARBA00022989"/>
    </source>
</evidence>
<dbReference type="Proteomes" id="UP000282106">
    <property type="component" value="Unassembled WGS sequence"/>
</dbReference>
<dbReference type="EMBL" id="RJVO01000010">
    <property type="protein sequence ID" value="ROH86007.1"/>
    <property type="molecule type" value="Genomic_DNA"/>
</dbReference>
<comment type="subcellular location">
    <subcellularLocation>
        <location evidence="1">Membrane</location>
    </subcellularLocation>
</comment>
<evidence type="ECO:0000313" key="6">
    <source>
        <dbReference type="EMBL" id="ROH86007.1"/>
    </source>
</evidence>
<dbReference type="Pfam" id="PF01124">
    <property type="entry name" value="MAPEG"/>
    <property type="match status" value="1"/>
</dbReference>
<evidence type="ECO:0000256" key="4">
    <source>
        <dbReference type="ARBA" id="ARBA00023136"/>
    </source>
</evidence>
<dbReference type="InParanoid" id="A0A3N0UZN2"/>
<keyword evidence="3 5" id="KW-1133">Transmembrane helix</keyword>
<protein>
    <recommendedName>
        <fullName evidence="8">Glutathione S-transferase</fullName>
    </recommendedName>
</protein>
<feature type="transmembrane region" description="Helical" evidence="5">
    <location>
        <begin position="6"/>
        <end position="24"/>
    </location>
</feature>
<organism evidence="6 7">
    <name type="scientific">Stagnimonas aquatica</name>
    <dbReference type="NCBI Taxonomy" id="2689987"/>
    <lineage>
        <taxon>Bacteria</taxon>
        <taxon>Pseudomonadati</taxon>
        <taxon>Pseudomonadota</taxon>
        <taxon>Gammaproteobacteria</taxon>
        <taxon>Nevskiales</taxon>
        <taxon>Nevskiaceae</taxon>
        <taxon>Stagnimonas</taxon>
    </lineage>
</organism>
<dbReference type="Gene3D" id="1.20.120.550">
    <property type="entry name" value="Membrane associated eicosanoid/glutathione metabolism-like domain"/>
    <property type="match status" value="1"/>
</dbReference>